<feature type="non-terminal residue" evidence="3">
    <location>
        <position position="1"/>
    </location>
</feature>
<feature type="domain" description="DUF4246" evidence="1">
    <location>
        <begin position="161"/>
        <end position="217"/>
    </location>
</feature>
<comment type="caution">
    <text evidence="3">The sequence shown here is derived from an EMBL/GenBank/DDBJ whole genome shotgun (WGS) entry which is preliminary data.</text>
</comment>
<name>A0A8S2NZV5_9BILA</name>
<dbReference type="Proteomes" id="UP000682733">
    <property type="component" value="Unassembled WGS sequence"/>
</dbReference>
<sequence>YFAVEYSIWQCDEVCGKKMSEIRHELWRTFKKLNKERQDVHDYPSPVEDIIDPDLLVYQPDGVTQNSSGYYEPKPRSGTMAGYERLPLRSTYRWIPSEFRICPSPSDSNGLVEYKVHIETPILHLPMNEQYEQAYRNLEKIFEKLVPMFKKLNVLNTGEVDTRLQVIVKVQSYNVKPGIKYSGRWHTEGYKENIVAVGVYYLHIDRALEGGALKFRPSELPYADYGGPGRPVILGDEEDWRLRYSRNCFQEDVNRYAMPKTDTAISKNKQELPDLVIEKILAFLSLSQRIWPTDFGSKEFRRCVRSEMCNQKPSWKGISYGNWGNIDFIKFEQDIRGAKNEHLFTTSTDTNDTT</sequence>
<evidence type="ECO:0000313" key="2">
    <source>
        <dbReference type="EMBL" id="CAF1220216.1"/>
    </source>
</evidence>
<evidence type="ECO:0000313" key="3">
    <source>
        <dbReference type="EMBL" id="CAF4028297.1"/>
    </source>
</evidence>
<dbReference type="Proteomes" id="UP000677228">
    <property type="component" value="Unassembled WGS sequence"/>
</dbReference>
<evidence type="ECO:0000259" key="1">
    <source>
        <dbReference type="Pfam" id="PF14033"/>
    </source>
</evidence>
<dbReference type="AlphaFoldDB" id="A0A8S2NZV5"/>
<dbReference type="Pfam" id="PF14033">
    <property type="entry name" value="DUF4246"/>
    <property type="match status" value="1"/>
</dbReference>
<dbReference type="EMBL" id="CAJNOK010015186">
    <property type="protein sequence ID" value="CAF1220216.1"/>
    <property type="molecule type" value="Genomic_DNA"/>
</dbReference>
<protein>
    <recommendedName>
        <fullName evidence="1">DUF4246 domain-containing protein</fullName>
    </recommendedName>
</protein>
<reference evidence="3" key="1">
    <citation type="submission" date="2021-02" db="EMBL/GenBank/DDBJ databases">
        <authorList>
            <person name="Nowell W R."/>
        </authorList>
    </citation>
    <scope>NUCLEOTIDE SEQUENCE</scope>
</reference>
<dbReference type="EMBL" id="CAJOBA010036726">
    <property type="protein sequence ID" value="CAF4028297.1"/>
    <property type="molecule type" value="Genomic_DNA"/>
</dbReference>
<dbReference type="InterPro" id="IPR025340">
    <property type="entry name" value="DUF4246"/>
</dbReference>
<accession>A0A8S2NZV5</accession>
<gene>
    <name evidence="2" type="ORF">OVA965_LOCUS24880</name>
    <name evidence="3" type="ORF">TMI583_LOCUS25604</name>
</gene>
<organism evidence="3 4">
    <name type="scientific">Didymodactylos carnosus</name>
    <dbReference type="NCBI Taxonomy" id="1234261"/>
    <lineage>
        <taxon>Eukaryota</taxon>
        <taxon>Metazoa</taxon>
        <taxon>Spiralia</taxon>
        <taxon>Gnathifera</taxon>
        <taxon>Rotifera</taxon>
        <taxon>Eurotatoria</taxon>
        <taxon>Bdelloidea</taxon>
        <taxon>Philodinida</taxon>
        <taxon>Philodinidae</taxon>
        <taxon>Didymodactylos</taxon>
    </lineage>
</organism>
<dbReference type="InterPro" id="IPR049192">
    <property type="entry name" value="DUF4246_C"/>
</dbReference>
<evidence type="ECO:0000313" key="4">
    <source>
        <dbReference type="Proteomes" id="UP000682733"/>
    </source>
</evidence>
<dbReference type="PANTHER" id="PTHR33119">
    <property type="entry name" value="IFI3P"/>
    <property type="match status" value="1"/>
</dbReference>
<proteinExistence type="predicted"/>
<dbReference type="PANTHER" id="PTHR33119:SF1">
    <property type="entry name" value="FE2OG DIOXYGENASE DOMAIN-CONTAINING PROTEIN"/>
    <property type="match status" value="1"/>
</dbReference>